<organism evidence="1 2">
    <name type="scientific">candidate division WWE3 bacterium CG_4_9_14_3_um_filter_43_9</name>
    <dbReference type="NCBI Taxonomy" id="1975082"/>
    <lineage>
        <taxon>Bacteria</taxon>
        <taxon>Katanobacteria</taxon>
    </lineage>
</organism>
<dbReference type="Proteomes" id="UP000230538">
    <property type="component" value="Unassembled WGS sequence"/>
</dbReference>
<dbReference type="AlphaFoldDB" id="A0A2M7WW40"/>
<evidence type="ECO:0008006" key="3">
    <source>
        <dbReference type="Google" id="ProtNLM"/>
    </source>
</evidence>
<reference evidence="2" key="1">
    <citation type="submission" date="2017-09" db="EMBL/GenBank/DDBJ databases">
        <title>Depth-based differentiation of microbial function through sediment-hosted aquifers and enrichment of novel symbionts in the deep terrestrial subsurface.</title>
        <authorList>
            <person name="Probst A.J."/>
            <person name="Ladd B."/>
            <person name="Jarett J.K."/>
            <person name="Geller-Mcgrath D.E."/>
            <person name="Sieber C.M.K."/>
            <person name="Emerson J.B."/>
            <person name="Anantharaman K."/>
            <person name="Thomas B.C."/>
            <person name="Malmstrom R."/>
            <person name="Stieglmeier M."/>
            <person name="Klingl A."/>
            <person name="Woyke T."/>
            <person name="Ryan C.M."/>
            <person name="Banfield J.F."/>
        </authorList>
    </citation>
    <scope>NUCLEOTIDE SEQUENCE [LARGE SCALE GENOMIC DNA]</scope>
</reference>
<comment type="caution">
    <text evidence="1">The sequence shown here is derived from an EMBL/GenBank/DDBJ whole genome shotgun (WGS) entry which is preliminary data.</text>
</comment>
<dbReference type="EMBL" id="PFXB01000119">
    <property type="protein sequence ID" value="PJA37234.1"/>
    <property type="molecule type" value="Genomic_DNA"/>
</dbReference>
<sequence>MKEEKGQALAIIILIVLVVLTVGLTVATRTLTGLKETTKQEESIRAYDAAEAGVEEALLKIKNGVGVGTTGTGTLAESQSQYIYEIQSLSGLVGSQFSFRVEKDQSYQINLDVDDDSLDGKQINIYWWKQNPLLEPSEVDPDVSIGCGSLDPAIAALEFSYLRQDASGYSIAQKEIYDYCSTARSNNFSTPSYVSFNDSQNNTFLFEAAASGSSSITLQTDIKRILRITPRYNSTWVLIDVPTGESLPTQGFIIVSKGISGETERVIKVSRSVASLPSIFDFSIFSGSDQPLQK</sequence>
<protein>
    <recommendedName>
        <fullName evidence="3">Type 4 fimbrial biogenesis protein PilX N-terminal domain-containing protein</fullName>
    </recommendedName>
</protein>
<evidence type="ECO:0000313" key="2">
    <source>
        <dbReference type="Proteomes" id="UP000230538"/>
    </source>
</evidence>
<proteinExistence type="predicted"/>
<evidence type="ECO:0000313" key="1">
    <source>
        <dbReference type="EMBL" id="PJA37234.1"/>
    </source>
</evidence>
<name>A0A2M7WW40_UNCKA</name>
<gene>
    <name evidence="1" type="ORF">CO181_04385</name>
</gene>
<accession>A0A2M7WW40</accession>